<dbReference type="PANTHER" id="PTHR37305:SF1">
    <property type="entry name" value="MEMBRANE PROTEIN"/>
    <property type="match status" value="1"/>
</dbReference>
<feature type="transmembrane region" description="Helical" evidence="1">
    <location>
        <begin position="384"/>
        <end position="404"/>
    </location>
</feature>
<feature type="transmembrane region" description="Helical" evidence="1">
    <location>
        <begin position="196"/>
        <end position="218"/>
    </location>
</feature>
<keyword evidence="1" id="KW-0472">Membrane</keyword>
<dbReference type="AlphaFoldDB" id="A0A1M7ULN0"/>
<dbReference type="STRING" id="1121395.SAMN02745215_04106"/>
<dbReference type="GO" id="GO:0005886">
    <property type="term" value="C:plasma membrane"/>
    <property type="evidence" value="ECO:0007669"/>
    <property type="project" value="UniProtKB-SubCell"/>
</dbReference>
<dbReference type="RefSeq" id="WP_072774313.1">
    <property type="nucleotide sequence ID" value="NZ_FRDN01000014.1"/>
</dbReference>
<name>A0A1M7ULN0_9FIRM</name>
<keyword evidence="1" id="KW-1133">Transmembrane helix</keyword>
<evidence type="ECO:0000313" key="2">
    <source>
        <dbReference type="EMBL" id="SHN83923.1"/>
    </source>
</evidence>
<dbReference type="PANTHER" id="PTHR37305">
    <property type="entry name" value="INTEGRAL MEMBRANE PROTEIN-RELATED"/>
    <property type="match status" value="1"/>
</dbReference>
<evidence type="ECO:0000256" key="1">
    <source>
        <dbReference type="SAM" id="Phobius"/>
    </source>
</evidence>
<accession>A0A1M7ULN0</accession>
<organism evidence="2 3">
    <name type="scientific">Desulfitobacterium chlororespirans DSM 11544</name>
    <dbReference type="NCBI Taxonomy" id="1121395"/>
    <lineage>
        <taxon>Bacteria</taxon>
        <taxon>Bacillati</taxon>
        <taxon>Bacillota</taxon>
        <taxon>Clostridia</taxon>
        <taxon>Eubacteriales</taxon>
        <taxon>Desulfitobacteriaceae</taxon>
        <taxon>Desulfitobacterium</taxon>
    </lineage>
</organism>
<feature type="transmembrane region" description="Helical" evidence="1">
    <location>
        <begin position="297"/>
        <end position="318"/>
    </location>
</feature>
<reference evidence="3" key="1">
    <citation type="submission" date="2016-12" db="EMBL/GenBank/DDBJ databases">
        <authorList>
            <person name="Varghese N."/>
            <person name="Submissions S."/>
        </authorList>
    </citation>
    <scope>NUCLEOTIDE SEQUENCE [LARGE SCALE GENOMIC DNA]</scope>
    <source>
        <strain evidence="3">DSM 11544</strain>
    </source>
</reference>
<feature type="transmembrane region" description="Helical" evidence="1">
    <location>
        <begin position="239"/>
        <end position="269"/>
    </location>
</feature>
<dbReference type="GO" id="GO:0140359">
    <property type="term" value="F:ABC-type transporter activity"/>
    <property type="evidence" value="ECO:0007669"/>
    <property type="project" value="InterPro"/>
</dbReference>
<feature type="transmembrane region" description="Helical" evidence="1">
    <location>
        <begin position="325"/>
        <end position="350"/>
    </location>
</feature>
<dbReference type="EMBL" id="FRDN01000014">
    <property type="protein sequence ID" value="SHN83923.1"/>
    <property type="molecule type" value="Genomic_DNA"/>
</dbReference>
<dbReference type="Proteomes" id="UP000184010">
    <property type="component" value="Unassembled WGS sequence"/>
</dbReference>
<keyword evidence="3" id="KW-1185">Reference proteome</keyword>
<protein>
    <submittedName>
        <fullName evidence="2">ABC-type Na+ efflux pump, permease component</fullName>
    </submittedName>
</protein>
<evidence type="ECO:0000313" key="3">
    <source>
        <dbReference type="Proteomes" id="UP000184010"/>
    </source>
</evidence>
<sequence length="417" mass="46182">MNRMMALELKRVAKTRSTWILAAGALLLSVVMALLVISFARHWNLDENGREVRLTGRDAIQANQEMLKPIEGELTPEKIRTAFATYHQVYETYGAKIEDIPEDVYYQKIAPINAILNGVREVYVDKSTGIPVPLYEISPEEAANFYEQRTERLSDYLSQEYKDSPDAARQALAINEKVKAPFYYIYGVGDSDTSEYLTMCIFLLVMLCTVIAAPIFSADYQSGADDILRCTKHGRRRLAVVKLSSAILLTTTIFAVCVTAFILISYAAFGWESLKTTLQLAFSAISFVPLTVGEANMLVVFSGLLSFLATVCFTLFLSSLFKNPITVLGLAIGGCLLPTILSFAGSGAAFENWLRLCLPSGGVGLRNSFFFELTDFNFLSLGSFGIWTPYIIPVASGIESVLFFSLTIRSYSRHEGC</sequence>
<gene>
    <name evidence="2" type="ORF">SAMN02745215_04106</name>
</gene>
<keyword evidence="1" id="KW-0812">Transmembrane</keyword>
<proteinExistence type="predicted"/>